<dbReference type="Proteomes" id="UP000192257">
    <property type="component" value="Unassembled WGS sequence"/>
</dbReference>
<dbReference type="PROSITE" id="PS51263">
    <property type="entry name" value="ADF_H"/>
    <property type="match status" value="1"/>
</dbReference>
<protein>
    <recommendedName>
        <fullName evidence="1">ADF-H domain-containing protein</fullName>
    </recommendedName>
</protein>
<dbReference type="OrthoDB" id="20822at2759"/>
<dbReference type="SUPFAM" id="SSF55753">
    <property type="entry name" value="Actin depolymerizing proteins"/>
    <property type="match status" value="2"/>
</dbReference>
<dbReference type="GO" id="GO:0005884">
    <property type="term" value="C:actin filament"/>
    <property type="evidence" value="ECO:0007669"/>
    <property type="project" value="TreeGrafter"/>
</dbReference>
<sequence>MSQKVICVARGADGVENAFSRLDETQVQLLYAKFPVGTGTFMRNKFIYVIFIGPNCSVVKRGKGIAEINNFRNQLQGAAGITVTEKSSLSLPSLIQQMRKVFVTDTGNFSLEKIQEDYKRSIVEQGRKMHRDVVVRPVVPVSPQPVQEEEDEEEETELPSFTSLQLSNIVCEIQDNERRILDALHADLGPLNWATFEANPLRLTLADAGNGGIFELVKRLPETKWLFGLFRITLGRRQDRMTRLIFFQWIGNKLRLVRQGPTTRIFPKMASILAPYQYEIYLVGKQDLKPQAIIDKCRHAFEDKLMAPKPGENKSENLINAKAGLRHNPSNGNSGTTMFTEKEYNEILQEERSKMDLNFDFIRPKKKKKSCATDIVPKSSDQSVIYNTEETLKLINQSEGGLIWGIFQVQ</sequence>
<dbReference type="InterPro" id="IPR029006">
    <property type="entry name" value="ADF-H/Gelsolin-like_dom_sf"/>
</dbReference>
<dbReference type="GO" id="GO:0030833">
    <property type="term" value="P:regulation of actin filament polymerization"/>
    <property type="evidence" value="ECO:0007669"/>
    <property type="project" value="TreeGrafter"/>
</dbReference>
<dbReference type="InterPro" id="IPR002108">
    <property type="entry name" value="ADF-H"/>
</dbReference>
<dbReference type="PANTHER" id="PTHR10829:SF25">
    <property type="entry name" value="DREBRIN-LIKE PROTEIN"/>
    <property type="match status" value="1"/>
</dbReference>
<accession>A0A1X0P342</accession>
<evidence type="ECO:0000313" key="3">
    <source>
        <dbReference type="Proteomes" id="UP000192257"/>
    </source>
</evidence>
<dbReference type="VEuPathDB" id="TriTrypDB:TM35_000072440"/>
<dbReference type="Gene3D" id="3.40.20.10">
    <property type="entry name" value="Severin"/>
    <property type="match status" value="2"/>
</dbReference>
<evidence type="ECO:0000313" key="2">
    <source>
        <dbReference type="EMBL" id="ORC90820.1"/>
    </source>
</evidence>
<dbReference type="RefSeq" id="XP_028884886.1">
    <property type="nucleotide sequence ID" value="XM_029023690.1"/>
</dbReference>
<dbReference type="PANTHER" id="PTHR10829">
    <property type="entry name" value="CORTACTIN AND DREBRIN"/>
    <property type="match status" value="1"/>
</dbReference>
<reference evidence="2 3" key="1">
    <citation type="submission" date="2017-03" db="EMBL/GenBank/DDBJ databases">
        <title>An alternative strategy for trypanosome survival in the mammalian bloodstream revealed through genome and transcriptome analysis of the ubiquitous bovine parasite Trypanosoma (Megatrypanum) theileri.</title>
        <authorList>
            <person name="Kelly S."/>
            <person name="Ivens A."/>
            <person name="Mott A."/>
            <person name="O'Neill E."/>
            <person name="Emms D."/>
            <person name="Macleod O."/>
            <person name="Voorheis P."/>
            <person name="Matthews J."/>
            <person name="Matthews K."/>
            <person name="Carrington M."/>
        </authorList>
    </citation>
    <scope>NUCLEOTIDE SEQUENCE [LARGE SCALE GENOMIC DNA]</scope>
    <source>
        <strain evidence="2">Edinburgh</strain>
    </source>
</reference>
<comment type="caution">
    <text evidence="2">The sequence shown here is derived from an EMBL/GenBank/DDBJ whole genome shotgun (WGS) entry which is preliminary data.</text>
</comment>
<proteinExistence type="predicted"/>
<dbReference type="GeneID" id="39983470"/>
<dbReference type="AlphaFoldDB" id="A0A1X0P342"/>
<dbReference type="CDD" id="cd11282">
    <property type="entry name" value="ADF_coactosin_like"/>
    <property type="match status" value="1"/>
</dbReference>
<dbReference type="Pfam" id="PF00241">
    <property type="entry name" value="Cofilin_ADF"/>
    <property type="match status" value="1"/>
</dbReference>
<dbReference type="EMBL" id="NBCO01000007">
    <property type="protein sequence ID" value="ORC90820.1"/>
    <property type="molecule type" value="Genomic_DNA"/>
</dbReference>
<keyword evidence="3" id="KW-1185">Reference proteome</keyword>
<name>A0A1X0P342_9TRYP</name>
<evidence type="ECO:0000259" key="1">
    <source>
        <dbReference type="PROSITE" id="PS51263"/>
    </source>
</evidence>
<feature type="domain" description="ADF-H" evidence="1">
    <location>
        <begin position="168"/>
        <end position="298"/>
    </location>
</feature>
<organism evidence="2 3">
    <name type="scientific">Trypanosoma theileri</name>
    <dbReference type="NCBI Taxonomy" id="67003"/>
    <lineage>
        <taxon>Eukaryota</taxon>
        <taxon>Discoba</taxon>
        <taxon>Euglenozoa</taxon>
        <taxon>Kinetoplastea</taxon>
        <taxon>Metakinetoplastina</taxon>
        <taxon>Trypanosomatida</taxon>
        <taxon>Trypanosomatidae</taxon>
        <taxon>Trypanosoma</taxon>
    </lineage>
</organism>
<gene>
    <name evidence="2" type="ORF">TM35_000072440</name>
</gene>
<dbReference type="STRING" id="67003.A0A1X0P342"/>
<dbReference type="GO" id="GO:0051015">
    <property type="term" value="F:actin filament binding"/>
    <property type="evidence" value="ECO:0007669"/>
    <property type="project" value="TreeGrafter"/>
</dbReference>
<dbReference type="GO" id="GO:0030864">
    <property type="term" value="C:cortical actin cytoskeleton"/>
    <property type="evidence" value="ECO:0007669"/>
    <property type="project" value="TreeGrafter"/>
</dbReference>